<organism evidence="7 8">
    <name type="scientific">Hebeloma cylindrosporum</name>
    <dbReference type="NCBI Taxonomy" id="76867"/>
    <lineage>
        <taxon>Eukaryota</taxon>
        <taxon>Fungi</taxon>
        <taxon>Dikarya</taxon>
        <taxon>Basidiomycota</taxon>
        <taxon>Agaricomycotina</taxon>
        <taxon>Agaricomycetes</taxon>
        <taxon>Agaricomycetidae</taxon>
        <taxon>Agaricales</taxon>
        <taxon>Agaricineae</taxon>
        <taxon>Hymenogastraceae</taxon>
        <taxon>Hebeloma</taxon>
    </lineage>
</organism>
<feature type="compositionally biased region" description="Polar residues" evidence="5">
    <location>
        <begin position="1709"/>
        <end position="1730"/>
    </location>
</feature>
<feature type="region of interest" description="Disordered" evidence="5">
    <location>
        <begin position="1117"/>
        <end position="1153"/>
    </location>
</feature>
<feature type="compositionally biased region" description="Polar residues" evidence="5">
    <location>
        <begin position="1753"/>
        <end position="1770"/>
    </location>
</feature>
<comment type="subcellular location">
    <subcellularLocation>
        <location evidence="1">Cytoplasm</location>
        <location evidence="1">Cytoskeleton</location>
    </subcellularLocation>
</comment>
<evidence type="ECO:0000259" key="6">
    <source>
        <dbReference type="PROSITE" id="PS51460"/>
    </source>
</evidence>
<evidence type="ECO:0000256" key="1">
    <source>
        <dbReference type="ARBA" id="ARBA00004245"/>
    </source>
</evidence>
<dbReference type="InterPro" id="IPR036534">
    <property type="entry name" value="GAR_dom_sf"/>
</dbReference>
<dbReference type="PROSITE" id="PS51460">
    <property type="entry name" value="GAR"/>
    <property type="match status" value="1"/>
</dbReference>
<evidence type="ECO:0000256" key="5">
    <source>
        <dbReference type="SAM" id="MobiDB-lite"/>
    </source>
</evidence>
<evidence type="ECO:0000313" key="7">
    <source>
        <dbReference type="EMBL" id="KIM45890.1"/>
    </source>
</evidence>
<feature type="region of interest" description="Disordered" evidence="5">
    <location>
        <begin position="1748"/>
        <end position="1776"/>
    </location>
</feature>
<keyword evidence="4" id="KW-0175">Coiled coil</keyword>
<feature type="compositionally biased region" description="Polar residues" evidence="5">
    <location>
        <begin position="1478"/>
        <end position="1511"/>
    </location>
</feature>
<evidence type="ECO:0000256" key="2">
    <source>
        <dbReference type="ARBA" id="ARBA00022490"/>
    </source>
</evidence>
<protein>
    <recommendedName>
        <fullName evidence="6">GAR domain-containing protein</fullName>
    </recommendedName>
</protein>
<feature type="compositionally biased region" description="Low complexity" evidence="5">
    <location>
        <begin position="1419"/>
        <end position="1432"/>
    </location>
</feature>
<keyword evidence="3" id="KW-0206">Cytoskeleton</keyword>
<feature type="compositionally biased region" description="Polar residues" evidence="5">
    <location>
        <begin position="1526"/>
        <end position="1547"/>
    </location>
</feature>
<feature type="compositionally biased region" description="Low complexity" evidence="5">
    <location>
        <begin position="1378"/>
        <end position="1398"/>
    </location>
</feature>
<dbReference type="STRING" id="686832.A0A0C3CAP1"/>
<feature type="region of interest" description="Disordered" evidence="5">
    <location>
        <begin position="1367"/>
        <end position="1549"/>
    </location>
</feature>
<dbReference type="GO" id="GO:0005856">
    <property type="term" value="C:cytoskeleton"/>
    <property type="evidence" value="ECO:0007669"/>
    <property type="project" value="UniProtKB-SubCell"/>
</dbReference>
<accession>A0A0C3CAP1</accession>
<dbReference type="OrthoDB" id="10017054at2759"/>
<gene>
    <name evidence="7" type="ORF">M413DRAFT_440941</name>
</gene>
<sequence>MVDQIFAPKEVLDSSNGVATIDQFPELVKSGEEQALESHEVIELQTFSERKAWIEEKIKFLESLPPIEVFIGLDAIRTSAEEVPGLPTHDELQRWMVEHDTIEKETEIFDTGEMTKLRQLTKAATQRNLSPEDTDVIELTLTTIYALDRLLHLLRDRSEHLEMMNIRLAWEDNRKTGWKERRRIIDDLHNFAITRARWTPSIYELSSNPDDSPCLGRRGSIASQGSASSDNVINSPAFSRSARFKLAEILSRDAAQFSGRVTSLRHGTVQTAGKALDRLIDHSRKPVPEELLDEQDRLEEKCITEMENIGKFTMALVMQWRKADEIYVETMKDQASALNLLEEIETAKLYHPTARQSISFISRTDTVMKRLAVRGDPASPTSMFPRPEQHLFPDQKDANETLVESLSGHIAAANKLVRKVDQAAKEYKSTYEAVKRAETVLHSINKLATTLTTVKTKLRDGLHVPDGDGTPPNLSTAHCLDPASHSIFLAHLPSLLDDASSAIDDTDKCLQIAPASVLGLEIPGIDAGFKENVASEVQNLAALRDETSNLRLSVASRVATLRECRKISSAIDSSLHSLKILNLQVSASVDRDRWRQEGNMAACPTPENSMPSLSSPLLTHTEFKEQLTSLSSKLIGDIVDPLERLSTTIEPPLLTILKGKLLFLQQSIDSTSRLIQLFEDVQRQSSAMNTFRNEFHEIAVRIEDSKIQLTKMIDKMTNDSGRTASESVHLPVDRQAIQHDVTAFIERLSRYVPFVARNSISLAIRSPSLTAPILAEFTGKPSELDAFPALHIDLSAVDAAIRADSNSFVMRLNGGLEALANLGSHLELAAIAKSVDSNLTRISADIDALDKDLAVQKGAFSSVVRENANTVSQLHVILQATQAMRSQNPTVSRSLSPINDFLRGMDEKSKVMEPSIRSTLYDSRATAVGAANARLSVCLQEIDSFHEEICLALELEHKYQENVKATENRKLLEEQERLASEEMEKSLLERKKAENEKLRLLLEEKLAEDRRRELDHQRRKFEAAEERRLAAAKAEQERLGEVEKQARLASEEAERARLERDQLEILEKLRVADADLHEQDLIRLDREAAEVELAKEQQINQQDEDDLQRLVETLPQDIGSGDIQGSEATRSSNNGISTAPSLRGPPQGDAVFTSPRNSNIDVDDADVFGVQGTPYQPRTAQFQESTPLHVQIMALRKRLRSICINETLRPFKPPSTSLPTSDRLKGMSESLTSVQASFQQLPTFTDDRNLRAELKSLRIEIDVSFASLKEIQKLVDMCEAVQSCDSALSDLLEHIDSYPAAPLILTSSHKSVPTMQPEEQLSARLTFTGDIVQNMKLKFTSVLKDHRAISERTRVQQTWDELQEMANDRIGGKKSRPGSVISRNSSGQSSNASAQPASLFQSNTRGARKRGSYSNLSVSSTSGPSTTPSKGKMLAPPHPQYATRRVVSGSSGVASRSTSRLSSVSTARSVSGPLSASIYGSTFASRQRTTSLSNPMPTLSRQPSITPSRFRNASENKRPTSPPMSEISSHTQSSYAPSRSTGNSSTWARAPRESFSALHPRVTTPIRKATPFVRKKYIADPKSKLDMAVGDVVNQLPVGINIEGITETWRDQSGKYWIGNQDPKLCFCRILRSQTVMVRVGGGWTELSKFIQDHFAESFRIAPESPPRFGSSQGEKWISSATLLESQESENPAPPRTPEPTHPFLPSFSLVTPSGQSPHSLKSSPSNKGSPLTPLQFMRRAEVDLSLLRPATPSKTPLRSRVSNANTPSRTAIWRP</sequence>
<feature type="region of interest" description="Disordered" evidence="5">
    <location>
        <begin position="1684"/>
        <end position="1736"/>
    </location>
</feature>
<dbReference type="Gene3D" id="3.30.920.20">
    <property type="entry name" value="Gas2-like domain"/>
    <property type="match status" value="1"/>
</dbReference>
<name>A0A0C3CAP1_HEBCY</name>
<dbReference type="HOGENOM" id="CLU_002695_0_0_1"/>
<feature type="domain" description="GAR" evidence="6">
    <location>
        <begin position="1580"/>
        <end position="1658"/>
    </location>
</feature>
<reference evidence="7 8" key="1">
    <citation type="submission" date="2014-04" db="EMBL/GenBank/DDBJ databases">
        <authorList>
            <consortium name="DOE Joint Genome Institute"/>
            <person name="Kuo A."/>
            <person name="Gay G."/>
            <person name="Dore J."/>
            <person name="Kohler A."/>
            <person name="Nagy L.G."/>
            <person name="Floudas D."/>
            <person name="Copeland A."/>
            <person name="Barry K.W."/>
            <person name="Cichocki N."/>
            <person name="Veneault-Fourrey C."/>
            <person name="LaButti K."/>
            <person name="Lindquist E.A."/>
            <person name="Lipzen A."/>
            <person name="Lundell T."/>
            <person name="Morin E."/>
            <person name="Murat C."/>
            <person name="Sun H."/>
            <person name="Tunlid A."/>
            <person name="Henrissat B."/>
            <person name="Grigoriev I.V."/>
            <person name="Hibbett D.S."/>
            <person name="Martin F."/>
            <person name="Nordberg H.P."/>
            <person name="Cantor M.N."/>
            <person name="Hua S.X."/>
        </authorList>
    </citation>
    <scope>NUCLEOTIDE SEQUENCE [LARGE SCALE GENOMIC DNA]</scope>
    <source>
        <strain evidence="8">h7</strain>
    </source>
</reference>
<keyword evidence="8" id="KW-1185">Reference proteome</keyword>
<evidence type="ECO:0000256" key="3">
    <source>
        <dbReference type="ARBA" id="ARBA00023212"/>
    </source>
</evidence>
<evidence type="ECO:0000256" key="4">
    <source>
        <dbReference type="SAM" id="Coils"/>
    </source>
</evidence>
<reference evidence="8" key="2">
    <citation type="submission" date="2015-01" db="EMBL/GenBank/DDBJ databases">
        <title>Evolutionary Origins and Diversification of the Mycorrhizal Mutualists.</title>
        <authorList>
            <consortium name="DOE Joint Genome Institute"/>
            <consortium name="Mycorrhizal Genomics Consortium"/>
            <person name="Kohler A."/>
            <person name="Kuo A."/>
            <person name="Nagy L.G."/>
            <person name="Floudas D."/>
            <person name="Copeland A."/>
            <person name="Barry K.W."/>
            <person name="Cichocki N."/>
            <person name="Veneault-Fourrey C."/>
            <person name="LaButti K."/>
            <person name="Lindquist E.A."/>
            <person name="Lipzen A."/>
            <person name="Lundell T."/>
            <person name="Morin E."/>
            <person name="Murat C."/>
            <person name="Riley R."/>
            <person name="Ohm R."/>
            <person name="Sun H."/>
            <person name="Tunlid A."/>
            <person name="Henrissat B."/>
            <person name="Grigoriev I.V."/>
            <person name="Hibbett D.S."/>
            <person name="Martin F."/>
        </authorList>
    </citation>
    <scope>NUCLEOTIDE SEQUENCE [LARGE SCALE GENOMIC DNA]</scope>
    <source>
        <strain evidence="8">h7</strain>
    </source>
</reference>
<feature type="coiled-coil region" evidence="4">
    <location>
        <begin position="955"/>
        <end position="1113"/>
    </location>
</feature>
<dbReference type="GO" id="GO:0008017">
    <property type="term" value="F:microtubule binding"/>
    <property type="evidence" value="ECO:0007669"/>
    <property type="project" value="InterPro"/>
</dbReference>
<feature type="compositionally biased region" description="Pro residues" evidence="5">
    <location>
        <begin position="1692"/>
        <end position="1703"/>
    </location>
</feature>
<feature type="compositionally biased region" description="Polar residues" evidence="5">
    <location>
        <begin position="1126"/>
        <end position="1140"/>
    </location>
</feature>
<evidence type="ECO:0000313" key="8">
    <source>
        <dbReference type="Proteomes" id="UP000053424"/>
    </source>
</evidence>
<dbReference type="Proteomes" id="UP000053424">
    <property type="component" value="Unassembled WGS sequence"/>
</dbReference>
<dbReference type="SUPFAM" id="SSF143575">
    <property type="entry name" value="GAS2 domain-like"/>
    <property type="match status" value="1"/>
</dbReference>
<dbReference type="InterPro" id="IPR003108">
    <property type="entry name" value="GAR_dom"/>
</dbReference>
<dbReference type="EMBL" id="KN831771">
    <property type="protein sequence ID" value="KIM45890.1"/>
    <property type="molecule type" value="Genomic_DNA"/>
</dbReference>
<keyword evidence="2" id="KW-0963">Cytoplasm</keyword>
<dbReference type="Pfam" id="PF02187">
    <property type="entry name" value="GAS2"/>
    <property type="match status" value="1"/>
</dbReference>
<dbReference type="SMART" id="SM00243">
    <property type="entry name" value="GAS2"/>
    <property type="match status" value="1"/>
</dbReference>
<proteinExistence type="predicted"/>
<feature type="compositionally biased region" description="Low complexity" evidence="5">
    <location>
        <begin position="1442"/>
        <end position="1472"/>
    </location>
</feature>